<dbReference type="Proteomes" id="UP001176806">
    <property type="component" value="Unassembled WGS sequence"/>
</dbReference>
<keyword evidence="5" id="KW-1185">Reference proteome</keyword>
<sequence length="394" mass="45173">MDNLDKIKPLAEKIAASLIKDETPIDLEEFDTLTEDDKKRILFGVTNKNKREERLQLKNKLNKQKAWEKITGNKKQSYFRQKPFNYFTIAASIVILLGITFLLNKNNELQIDTITIAEKNIEIGTDKAILTLEDASEVRLEKGQAYQSNNATSNGEKIIYLPIEQAGHTEIGIKEIAYNIITVPRGGQFKIELSDGTKISLNSETQLKYPVAFNDGKTRQVELVYGEAYFDVSSSTNHKGAKFKVFNQSQEIEVLGTEFNIKAYKDETNIYTTLVEGKVAISTIDKNQILIPNQQSNLNLETNNINITTNINTYKEVSWKDGKYSFRKKTLKDIMKTLSRWYDMEVRFENKEVEDKTYMGSFNRNSPIEDVLLSFKRSNLLNGYHIKDKTLTIN</sequence>
<reference evidence="4" key="1">
    <citation type="submission" date="2023-07" db="EMBL/GenBank/DDBJ databases">
        <title>Two novel species in the genus Flavivirga.</title>
        <authorList>
            <person name="Kwon K."/>
        </authorList>
    </citation>
    <scope>NUCLEOTIDE SEQUENCE</scope>
    <source>
        <strain evidence="4">KACC 14158</strain>
    </source>
</reference>
<keyword evidence="1" id="KW-1133">Transmembrane helix</keyword>
<organism evidence="4 5">
    <name type="scientific">Flavivirga jejuensis</name>
    <dbReference type="NCBI Taxonomy" id="870487"/>
    <lineage>
        <taxon>Bacteria</taxon>
        <taxon>Pseudomonadati</taxon>
        <taxon>Bacteroidota</taxon>
        <taxon>Flavobacteriia</taxon>
        <taxon>Flavobacteriales</taxon>
        <taxon>Flavobacteriaceae</taxon>
        <taxon>Flavivirga</taxon>
    </lineage>
</organism>
<comment type="caution">
    <text evidence="4">The sequence shown here is derived from an EMBL/GenBank/DDBJ whole genome shotgun (WGS) entry which is preliminary data.</text>
</comment>
<dbReference type="Pfam" id="PF04773">
    <property type="entry name" value="FecR"/>
    <property type="match status" value="1"/>
</dbReference>
<dbReference type="InterPro" id="IPR006860">
    <property type="entry name" value="FecR"/>
</dbReference>
<feature type="domain" description="FecR protein" evidence="2">
    <location>
        <begin position="181"/>
        <end position="279"/>
    </location>
</feature>
<dbReference type="Pfam" id="PF16344">
    <property type="entry name" value="FecR_C"/>
    <property type="match status" value="1"/>
</dbReference>
<feature type="domain" description="Protein FecR C-terminal" evidence="3">
    <location>
        <begin position="323"/>
        <end position="393"/>
    </location>
</feature>
<gene>
    <name evidence="4" type="ORF">Q4Q40_20195</name>
</gene>
<dbReference type="Gene3D" id="2.60.120.1440">
    <property type="match status" value="1"/>
</dbReference>
<dbReference type="InterPro" id="IPR032508">
    <property type="entry name" value="FecR_C"/>
</dbReference>
<dbReference type="PANTHER" id="PTHR30273">
    <property type="entry name" value="PERIPLASMIC SIGNAL SENSOR AND SIGMA FACTOR ACTIVATOR FECR-RELATED"/>
    <property type="match status" value="1"/>
</dbReference>
<protein>
    <submittedName>
        <fullName evidence="4">FecR family protein</fullName>
    </submittedName>
</protein>
<feature type="transmembrane region" description="Helical" evidence="1">
    <location>
        <begin position="84"/>
        <end position="103"/>
    </location>
</feature>
<dbReference type="RefSeq" id="WP_303303831.1">
    <property type="nucleotide sequence ID" value="NZ_BAABDA010000007.1"/>
</dbReference>
<keyword evidence="1" id="KW-0812">Transmembrane</keyword>
<evidence type="ECO:0000259" key="2">
    <source>
        <dbReference type="Pfam" id="PF04773"/>
    </source>
</evidence>
<evidence type="ECO:0000259" key="3">
    <source>
        <dbReference type="Pfam" id="PF16344"/>
    </source>
</evidence>
<name>A0ABT8WTM1_9FLAO</name>
<evidence type="ECO:0000313" key="5">
    <source>
        <dbReference type="Proteomes" id="UP001176806"/>
    </source>
</evidence>
<proteinExistence type="predicted"/>
<keyword evidence="1" id="KW-0472">Membrane</keyword>
<evidence type="ECO:0000256" key="1">
    <source>
        <dbReference type="SAM" id="Phobius"/>
    </source>
</evidence>
<accession>A0ABT8WTM1</accession>
<dbReference type="Gene3D" id="3.55.50.30">
    <property type="match status" value="1"/>
</dbReference>
<dbReference type="InterPro" id="IPR012373">
    <property type="entry name" value="Ferrdict_sens_TM"/>
</dbReference>
<dbReference type="PANTHER" id="PTHR30273:SF2">
    <property type="entry name" value="PROTEIN FECR"/>
    <property type="match status" value="1"/>
</dbReference>
<dbReference type="EMBL" id="JAUOEL010000008">
    <property type="protein sequence ID" value="MDO5976528.1"/>
    <property type="molecule type" value="Genomic_DNA"/>
</dbReference>
<evidence type="ECO:0000313" key="4">
    <source>
        <dbReference type="EMBL" id="MDO5976528.1"/>
    </source>
</evidence>